<dbReference type="GO" id="GO:0000045">
    <property type="term" value="P:autophagosome assembly"/>
    <property type="evidence" value="ECO:0007669"/>
    <property type="project" value="InterPro"/>
</dbReference>
<gene>
    <name evidence="3" type="primary">LOC113432465</name>
</gene>
<evidence type="ECO:0000313" key="3">
    <source>
        <dbReference type="RefSeq" id="XP_026550388.1"/>
    </source>
</evidence>
<dbReference type="GeneID" id="113432465"/>
<dbReference type="SUPFAM" id="SSF50978">
    <property type="entry name" value="WD40 repeat-like"/>
    <property type="match status" value="1"/>
</dbReference>
<feature type="non-terminal residue" evidence="3">
    <location>
        <position position="84"/>
    </location>
</feature>
<protein>
    <submittedName>
        <fullName evidence="3">Autophagy-related protein 16-2-like</fullName>
    </submittedName>
</protein>
<dbReference type="Gene3D" id="2.130.10.10">
    <property type="entry name" value="YVTN repeat-like/Quinoprotein amine dehydrogenase"/>
    <property type="match status" value="1"/>
</dbReference>
<dbReference type="PROSITE" id="PS50294">
    <property type="entry name" value="WD_REPEATS_REGION"/>
    <property type="match status" value="1"/>
</dbReference>
<dbReference type="PANTHER" id="PTHR19878">
    <property type="entry name" value="AUTOPHAGY PROTEIN 16-LIKE"/>
    <property type="match status" value="1"/>
</dbReference>
<name>A0A6J1WBS9_9SAUR</name>
<reference evidence="3" key="1">
    <citation type="submission" date="2025-08" db="UniProtKB">
        <authorList>
            <consortium name="RefSeq"/>
        </authorList>
    </citation>
    <scope>IDENTIFICATION</scope>
</reference>
<dbReference type="PANTHER" id="PTHR19878:SF7">
    <property type="entry name" value="PROTEIN ATG16L2"/>
    <property type="match status" value="1"/>
</dbReference>
<dbReference type="Proteomes" id="UP000504612">
    <property type="component" value="Unplaced"/>
</dbReference>
<evidence type="ECO:0000313" key="2">
    <source>
        <dbReference type="Proteomes" id="UP000504612"/>
    </source>
</evidence>
<dbReference type="Pfam" id="PF00400">
    <property type="entry name" value="WD40"/>
    <property type="match status" value="1"/>
</dbReference>
<dbReference type="InterPro" id="IPR001680">
    <property type="entry name" value="WD40_rpt"/>
</dbReference>
<dbReference type="RefSeq" id="XP_026550388.1">
    <property type="nucleotide sequence ID" value="XM_026694603.1"/>
</dbReference>
<dbReference type="KEGG" id="nss:113432465"/>
<dbReference type="InterPro" id="IPR036322">
    <property type="entry name" value="WD40_repeat_dom_sf"/>
</dbReference>
<feature type="non-terminal residue" evidence="3">
    <location>
        <position position="1"/>
    </location>
</feature>
<accession>A0A6J1WBS9</accession>
<feature type="repeat" description="WD" evidence="1">
    <location>
        <begin position="18"/>
        <end position="51"/>
    </location>
</feature>
<keyword evidence="1" id="KW-0853">WD repeat</keyword>
<dbReference type="SMART" id="SM00320">
    <property type="entry name" value="WD40"/>
    <property type="match status" value="1"/>
</dbReference>
<sequence length="84" mass="8715">SQVGRLLLNPCLICSLPQEGHLSEIHAVTFSPNSGLLATGGTDRLIKLWSVAGGCLEKKETFDGSSGSITSLAFDPLVSTQSVG</sequence>
<evidence type="ECO:0000256" key="1">
    <source>
        <dbReference type="PROSITE-ProRule" id="PRU00221"/>
    </source>
</evidence>
<dbReference type="AlphaFoldDB" id="A0A6J1WBS9"/>
<keyword evidence="2" id="KW-1185">Reference proteome</keyword>
<proteinExistence type="predicted"/>
<organism evidence="2 3">
    <name type="scientific">Notechis scutatus</name>
    <name type="common">mainland tiger snake</name>
    <dbReference type="NCBI Taxonomy" id="8663"/>
    <lineage>
        <taxon>Eukaryota</taxon>
        <taxon>Metazoa</taxon>
        <taxon>Chordata</taxon>
        <taxon>Craniata</taxon>
        <taxon>Vertebrata</taxon>
        <taxon>Euteleostomi</taxon>
        <taxon>Lepidosauria</taxon>
        <taxon>Squamata</taxon>
        <taxon>Bifurcata</taxon>
        <taxon>Unidentata</taxon>
        <taxon>Episquamata</taxon>
        <taxon>Toxicofera</taxon>
        <taxon>Serpentes</taxon>
        <taxon>Colubroidea</taxon>
        <taxon>Elapidae</taxon>
        <taxon>Hydrophiinae</taxon>
        <taxon>Notechis</taxon>
    </lineage>
</organism>
<dbReference type="InterPro" id="IPR015943">
    <property type="entry name" value="WD40/YVTN_repeat-like_dom_sf"/>
</dbReference>
<dbReference type="InterPro" id="IPR045160">
    <property type="entry name" value="ATG16"/>
</dbReference>
<dbReference type="PROSITE" id="PS50082">
    <property type="entry name" value="WD_REPEATS_2"/>
    <property type="match status" value="1"/>
</dbReference>